<evidence type="ECO:0000256" key="7">
    <source>
        <dbReference type="ARBA" id="ARBA00023136"/>
    </source>
</evidence>
<comment type="subcellular location">
    <subcellularLocation>
        <location evidence="1">Cell membrane</location>
        <topology evidence="1">Multi-pass membrane protein</topology>
    </subcellularLocation>
</comment>
<comment type="similarity">
    <text evidence="8">Belongs to the anion channel-forming bestrophin (TC 1.A.46) family.</text>
</comment>
<accession>A0A1B8PLX3</accession>
<dbReference type="PANTHER" id="PTHR33281">
    <property type="entry name" value="UPF0187 PROTEIN YNEE"/>
    <property type="match status" value="1"/>
</dbReference>
<evidence type="ECO:0000256" key="9">
    <source>
        <dbReference type="SAM" id="Phobius"/>
    </source>
</evidence>
<keyword evidence="7 9" id="KW-0472">Membrane</keyword>
<evidence type="ECO:0000256" key="8">
    <source>
        <dbReference type="ARBA" id="ARBA00034708"/>
    </source>
</evidence>
<sequence length="311" mass="35704">MIVRDKHNSLKLLFMWHGTILPKVLPMIILLMAVSMIAWGLSHYQLYTVKNVPAVGFTVFGVVLSVFLGFRNNACYDRWWEGRKLWGALIANTRHLSRDSHFLGDDDRQALLMDMLIFVNLFKDRLRHQKLPMDRFSDYLIISDKDKDELNTLIFHHINAPQVVLERMQHRLIHAVKSDQISDIIYTSIQRHIIEMANIQAGCDRISSTPLPLVYSVLLHRAVFCFCWMLPFGIESVLGGWTPFLVGLLAYMFLGLDELSAQLEEPFGMAQNDLPLDTITRLIERETLALMGVGTDELPQAMGDDGRFNFL</sequence>
<protein>
    <submittedName>
        <fullName evidence="10">Bestrophin</fullName>
    </submittedName>
</protein>
<comment type="caution">
    <text evidence="10">The sequence shown here is derived from an EMBL/GenBank/DDBJ whole genome shotgun (WGS) entry which is preliminary data.</text>
</comment>
<evidence type="ECO:0000313" key="10">
    <source>
        <dbReference type="EMBL" id="OBX52151.1"/>
    </source>
</evidence>
<dbReference type="OrthoDB" id="445589at2"/>
<keyword evidence="5 9" id="KW-1133">Transmembrane helix</keyword>
<dbReference type="InterPro" id="IPR044669">
    <property type="entry name" value="YneE/VCCN1/2-like"/>
</dbReference>
<evidence type="ECO:0000256" key="4">
    <source>
        <dbReference type="ARBA" id="ARBA00022692"/>
    </source>
</evidence>
<keyword evidence="3" id="KW-1003">Cell membrane</keyword>
<keyword evidence="2" id="KW-0813">Transport</keyword>
<evidence type="ECO:0000256" key="2">
    <source>
        <dbReference type="ARBA" id="ARBA00022448"/>
    </source>
</evidence>
<name>A0A1B8PLX3_MORNO</name>
<dbReference type="RefSeq" id="WP_066890544.1">
    <property type="nucleotide sequence ID" value="NZ_LZDN01000001.1"/>
</dbReference>
<dbReference type="GO" id="GO:0005886">
    <property type="term" value="C:plasma membrane"/>
    <property type="evidence" value="ECO:0007669"/>
    <property type="project" value="UniProtKB-SubCell"/>
</dbReference>
<dbReference type="Proteomes" id="UP000092671">
    <property type="component" value="Unassembled WGS sequence"/>
</dbReference>
<dbReference type="AlphaFoldDB" id="A0A1B8PLX3"/>
<gene>
    <name evidence="10" type="ORF">A9Z60_00190</name>
</gene>
<keyword evidence="4 9" id="KW-0812">Transmembrane</keyword>
<dbReference type="GO" id="GO:0005254">
    <property type="term" value="F:chloride channel activity"/>
    <property type="evidence" value="ECO:0007669"/>
    <property type="project" value="InterPro"/>
</dbReference>
<organism evidence="10 11">
    <name type="scientific">Moraxella nonliquefaciens</name>
    <dbReference type="NCBI Taxonomy" id="478"/>
    <lineage>
        <taxon>Bacteria</taxon>
        <taxon>Pseudomonadati</taxon>
        <taxon>Pseudomonadota</taxon>
        <taxon>Gammaproteobacteria</taxon>
        <taxon>Moraxellales</taxon>
        <taxon>Moraxellaceae</taxon>
        <taxon>Moraxella</taxon>
    </lineage>
</organism>
<evidence type="ECO:0000256" key="3">
    <source>
        <dbReference type="ARBA" id="ARBA00022475"/>
    </source>
</evidence>
<reference evidence="10 11" key="1">
    <citation type="submission" date="2016-06" db="EMBL/GenBank/DDBJ databases">
        <title>Draft genome of Moraxella nonliquefaciens CCUG 60284.</title>
        <authorList>
            <person name="Salva-Serra F."/>
            <person name="Engstrom-Jakobsson H."/>
            <person name="Thorell K."/>
            <person name="Gonzales-Siles L."/>
            <person name="Karlsson R."/>
            <person name="Boulund F."/>
            <person name="Engstrand L."/>
            <person name="Kristiansson E."/>
            <person name="Moore E."/>
        </authorList>
    </citation>
    <scope>NUCLEOTIDE SEQUENCE [LARGE SCALE GENOMIC DNA]</scope>
    <source>
        <strain evidence="10 11">CCUG 60284</strain>
    </source>
</reference>
<evidence type="ECO:0000256" key="1">
    <source>
        <dbReference type="ARBA" id="ARBA00004651"/>
    </source>
</evidence>
<evidence type="ECO:0000256" key="6">
    <source>
        <dbReference type="ARBA" id="ARBA00023065"/>
    </source>
</evidence>
<dbReference type="EMBL" id="LZDN01000001">
    <property type="protein sequence ID" value="OBX52151.1"/>
    <property type="molecule type" value="Genomic_DNA"/>
</dbReference>
<dbReference type="Pfam" id="PF25539">
    <property type="entry name" value="Bestrophin_2"/>
    <property type="match status" value="1"/>
</dbReference>
<evidence type="ECO:0000256" key="5">
    <source>
        <dbReference type="ARBA" id="ARBA00022989"/>
    </source>
</evidence>
<feature type="transmembrane region" description="Helical" evidence="9">
    <location>
        <begin position="20"/>
        <end position="40"/>
    </location>
</feature>
<proteinExistence type="inferred from homology"/>
<keyword evidence="6" id="KW-0406">Ion transport</keyword>
<feature type="transmembrane region" description="Helical" evidence="9">
    <location>
        <begin position="52"/>
        <end position="70"/>
    </location>
</feature>
<evidence type="ECO:0000313" key="11">
    <source>
        <dbReference type="Proteomes" id="UP000092671"/>
    </source>
</evidence>
<dbReference type="PANTHER" id="PTHR33281:SF19">
    <property type="entry name" value="VOLTAGE-DEPENDENT ANION CHANNEL-FORMING PROTEIN YNEE"/>
    <property type="match status" value="1"/>
</dbReference>